<evidence type="ECO:0000256" key="1">
    <source>
        <dbReference type="SAM" id="MobiDB-lite"/>
    </source>
</evidence>
<dbReference type="HOGENOM" id="CLU_048096_0_0_11"/>
<evidence type="ECO:0008006" key="4">
    <source>
        <dbReference type="Google" id="ProtNLM"/>
    </source>
</evidence>
<reference evidence="2 3" key="2">
    <citation type="journal article" date="2011" name="Stand. Genomic Sci.">
        <title>Complete genome sequence of Tsukamurella paurometabola type strain (no. 33).</title>
        <authorList>
            <person name="Munk A.C."/>
            <person name="Lapidus A."/>
            <person name="Lucas S."/>
            <person name="Nolan M."/>
            <person name="Tice H."/>
            <person name="Cheng J.F."/>
            <person name="Del Rio T.G."/>
            <person name="Goodwin L."/>
            <person name="Pitluck S."/>
            <person name="Liolios K."/>
            <person name="Huntemann M."/>
            <person name="Ivanova N."/>
            <person name="Mavromatis K."/>
            <person name="Mikhailova N."/>
            <person name="Pati A."/>
            <person name="Chen A."/>
            <person name="Palaniappan K."/>
            <person name="Tapia R."/>
            <person name="Han C."/>
            <person name="Land M."/>
            <person name="Hauser L."/>
            <person name="Chang Y.J."/>
            <person name="Jeffries C.D."/>
            <person name="Brettin T."/>
            <person name="Yasawong M."/>
            <person name="Brambilla E.M."/>
            <person name="Rohde M."/>
            <person name="Sikorski J."/>
            <person name="Goker M."/>
            <person name="Detter J.C."/>
            <person name="Woyke T."/>
            <person name="Bristow J."/>
            <person name="Eisen J.A."/>
            <person name="Markowitz V."/>
            <person name="Hugenholtz P."/>
            <person name="Kyrpides N.C."/>
            <person name="Klenk H.P."/>
        </authorList>
    </citation>
    <scope>NUCLEOTIDE SEQUENCE [LARGE SCALE GENOMIC DNA]</scope>
    <source>
        <strain evidence="3">ATCC 8368 / DSM 20162 / CCUG 35730 / CIP 100753 / JCM 10117 / KCTC 9821 / NBRC 16120 / NCIMB 702349 / NCTC 13040</strain>
    </source>
</reference>
<dbReference type="AlphaFoldDB" id="D5UWG3"/>
<reference evidence="3" key="1">
    <citation type="submission" date="2010-03" db="EMBL/GenBank/DDBJ databases">
        <title>The complete chromosome of Tsukamurella paurometabola DSM 20162.</title>
        <authorList>
            <consortium name="US DOE Joint Genome Institute (JGI-PGF)"/>
            <person name="Lucas S."/>
            <person name="Copeland A."/>
            <person name="Lapidus A."/>
            <person name="Glavina del Rio T."/>
            <person name="Dalin E."/>
            <person name="Tice H."/>
            <person name="Bruce D."/>
            <person name="Goodwin L."/>
            <person name="Pitluck S."/>
            <person name="Kyrpides N."/>
            <person name="Mavromatis K."/>
            <person name="Ivanova N."/>
            <person name="Mikhailova N."/>
            <person name="Munk A.C."/>
            <person name="Brettin T."/>
            <person name="Detter J.C."/>
            <person name="Tapia R."/>
            <person name="Han C."/>
            <person name="Larimer F."/>
            <person name="Land M."/>
            <person name="Hauser L."/>
            <person name="Markowitz V."/>
            <person name="Cheng J.-F."/>
            <person name="Hugenholtz P."/>
            <person name="Woyke T."/>
            <person name="Wu D."/>
            <person name="Jando M."/>
            <person name="Brambilla E."/>
            <person name="Klenk H.-P."/>
            <person name="Eisen J.A."/>
        </authorList>
    </citation>
    <scope>NUCLEOTIDE SEQUENCE [LARGE SCALE GENOMIC DNA]</scope>
    <source>
        <strain evidence="3">ATCC 8368 / DSM 20162 / CCUG 35730 / CIP 100753 / JCM 10117 / KCTC 9821 / NBRC 16120 / NCIMB 702349 / NCTC 13040</strain>
    </source>
</reference>
<dbReference type="EMBL" id="CP001966">
    <property type="protein sequence ID" value="ADG79962.1"/>
    <property type="molecule type" value="Genomic_DNA"/>
</dbReference>
<feature type="region of interest" description="Disordered" evidence="1">
    <location>
        <begin position="389"/>
        <end position="412"/>
    </location>
</feature>
<sequence length="412" mass="43170">MIGLGDPERIVIDCAGDDWYIHGVDGAVRTISAPADVAEFVAPAESVRRWTGWLSEAVSGGPPVRGWTVLAPSVFGAPRRGIVATATAALGADATVIARAEALVRSRGVLYCRRALVVECRAPVAQAHVLDLVDGHWRAVAAASHPDPATAARAVLDDDVDQALIDAPPDIEAVVREALAAAGLWRVVRIDPTASEPLLTRPAREPGPEPDPGEPERNHRGALRIGVAVAGVVGVAAAAVACLPTGAPSTPERPVNPPEAFQQVAFDGTVVDLPRGWTITEPARGRRVAEAGDGRRVTVVHTRLRAPTDRATVAAELRTALDRRDDQRISDLDPAGTVAGRDVIGYRERLAADRIVDWYVVVADDAQLSVGCEAGRTAAPLAGPCERAVRSVRADPSDSPDSSGARPGSGLR</sequence>
<evidence type="ECO:0000313" key="3">
    <source>
        <dbReference type="Proteomes" id="UP000001213"/>
    </source>
</evidence>
<dbReference type="KEGG" id="tpr:Tpau_3378"/>
<dbReference type="NCBIfam" id="TIGR03931">
    <property type="entry name" value="T7SS_Rv3446c"/>
    <property type="match status" value="1"/>
</dbReference>
<accession>D5UWG3</accession>
<proteinExistence type="predicted"/>
<evidence type="ECO:0000313" key="2">
    <source>
        <dbReference type="EMBL" id="ADG79962.1"/>
    </source>
</evidence>
<gene>
    <name evidence="2" type="ordered locus">Tpau_3378</name>
</gene>
<organism evidence="2 3">
    <name type="scientific">Tsukamurella paurometabola (strain ATCC 8368 / DSM 20162 / CCUG 35730 / CIP 100753 / JCM 10117 / KCTC 9821 / NBRC 16120 / NCIMB 702349 / NCTC 13040)</name>
    <name type="common">Corynebacterium paurometabolum</name>
    <dbReference type="NCBI Taxonomy" id="521096"/>
    <lineage>
        <taxon>Bacteria</taxon>
        <taxon>Bacillati</taxon>
        <taxon>Actinomycetota</taxon>
        <taxon>Actinomycetes</taxon>
        <taxon>Mycobacteriales</taxon>
        <taxon>Tsukamurellaceae</taxon>
        <taxon>Tsukamurella</taxon>
    </lineage>
</organism>
<feature type="compositionally biased region" description="Low complexity" evidence="1">
    <location>
        <begin position="397"/>
        <end position="412"/>
    </location>
</feature>
<name>D5UWG3_TSUPD</name>
<dbReference type="InterPro" id="IPR023840">
    <property type="entry name" value="T7SS_Rv3446c"/>
</dbReference>
<keyword evidence="3" id="KW-1185">Reference proteome</keyword>
<dbReference type="Proteomes" id="UP000001213">
    <property type="component" value="Chromosome"/>
</dbReference>
<protein>
    <recommendedName>
        <fullName evidence="4">Type VII secretion-associated protein, Rv3446c family</fullName>
    </recommendedName>
</protein>
<dbReference type="STRING" id="521096.Tpau_3378"/>
<feature type="region of interest" description="Disordered" evidence="1">
    <location>
        <begin position="196"/>
        <end position="219"/>
    </location>
</feature>
<dbReference type="RefSeq" id="WP_013127962.1">
    <property type="nucleotide sequence ID" value="NC_014158.1"/>
</dbReference>